<evidence type="ECO:0000256" key="13">
    <source>
        <dbReference type="ARBA" id="ARBA00023231"/>
    </source>
</evidence>
<keyword evidence="13" id="KW-0535">Nitrogen fixation</keyword>
<keyword evidence="3" id="KW-0963">Cytoplasm</keyword>
<evidence type="ECO:0000256" key="7">
    <source>
        <dbReference type="ARBA" id="ARBA00022840"/>
    </source>
</evidence>
<dbReference type="InterPro" id="IPR025662">
    <property type="entry name" value="Sigma_54_int_dom_ATP-bd_1"/>
</dbReference>
<dbReference type="PROSITE" id="PS50045">
    <property type="entry name" value="SIGMA54_INTERACT_4"/>
    <property type="match status" value="1"/>
</dbReference>
<dbReference type="Pfam" id="PF02954">
    <property type="entry name" value="HTH_8"/>
    <property type="match status" value="1"/>
</dbReference>
<dbReference type="SMART" id="SM00382">
    <property type="entry name" value="AAA"/>
    <property type="match status" value="1"/>
</dbReference>
<gene>
    <name evidence="19" type="ORF">JFN93_23400</name>
</gene>
<evidence type="ECO:0000256" key="4">
    <source>
        <dbReference type="ARBA" id="ARBA00022491"/>
    </source>
</evidence>
<dbReference type="CDD" id="cd00009">
    <property type="entry name" value="AAA"/>
    <property type="match status" value="1"/>
</dbReference>
<dbReference type="PROSITE" id="PS50110">
    <property type="entry name" value="RESPONSE_REGULATORY"/>
    <property type="match status" value="1"/>
</dbReference>
<feature type="domain" description="Response regulatory" evidence="18">
    <location>
        <begin position="8"/>
        <end position="122"/>
    </location>
</feature>
<evidence type="ECO:0000313" key="20">
    <source>
        <dbReference type="Proteomes" id="UP000636888"/>
    </source>
</evidence>
<evidence type="ECO:0000259" key="17">
    <source>
        <dbReference type="PROSITE" id="PS50045"/>
    </source>
</evidence>
<dbReference type="Gene3D" id="3.40.50.2300">
    <property type="match status" value="1"/>
</dbReference>
<dbReference type="PANTHER" id="PTHR32071">
    <property type="entry name" value="TRANSCRIPTIONAL REGULATORY PROTEIN"/>
    <property type="match status" value="1"/>
</dbReference>
<evidence type="ECO:0000256" key="14">
    <source>
        <dbReference type="ARBA" id="ARBA00029881"/>
    </source>
</evidence>
<dbReference type="Pfam" id="PF00072">
    <property type="entry name" value="Response_reg"/>
    <property type="match status" value="1"/>
</dbReference>
<dbReference type="Gene3D" id="1.10.10.60">
    <property type="entry name" value="Homeodomain-like"/>
    <property type="match status" value="1"/>
</dbReference>
<evidence type="ECO:0000256" key="11">
    <source>
        <dbReference type="ARBA" id="ARBA00023159"/>
    </source>
</evidence>
<dbReference type="GO" id="GO:0043565">
    <property type="term" value="F:sequence-specific DNA binding"/>
    <property type="evidence" value="ECO:0007669"/>
    <property type="project" value="InterPro"/>
</dbReference>
<dbReference type="SMART" id="SM00448">
    <property type="entry name" value="REC"/>
    <property type="match status" value="1"/>
</dbReference>
<dbReference type="InterPro" id="IPR002197">
    <property type="entry name" value="HTH_Fis"/>
</dbReference>
<feature type="domain" description="Sigma-54 factor interaction" evidence="17">
    <location>
        <begin position="145"/>
        <end position="374"/>
    </location>
</feature>
<dbReference type="GO" id="GO:0000160">
    <property type="term" value="P:phosphorelay signal transduction system"/>
    <property type="evidence" value="ECO:0007669"/>
    <property type="project" value="UniProtKB-KW"/>
</dbReference>
<comment type="caution">
    <text evidence="19">The sequence shown here is derived from an EMBL/GenBank/DDBJ whole genome shotgun (WGS) entry which is preliminary data.</text>
</comment>
<organism evidence="19 20">
    <name type="scientific">Geomesophilobacter sediminis</name>
    <dbReference type="NCBI Taxonomy" id="2798584"/>
    <lineage>
        <taxon>Bacteria</taxon>
        <taxon>Pseudomonadati</taxon>
        <taxon>Thermodesulfobacteriota</taxon>
        <taxon>Desulfuromonadia</taxon>
        <taxon>Geobacterales</taxon>
        <taxon>Geobacteraceae</taxon>
        <taxon>Geomesophilobacter</taxon>
    </lineage>
</organism>
<evidence type="ECO:0000256" key="3">
    <source>
        <dbReference type="ARBA" id="ARBA00022490"/>
    </source>
</evidence>
<evidence type="ECO:0000256" key="10">
    <source>
        <dbReference type="ARBA" id="ARBA00023125"/>
    </source>
</evidence>
<comment type="subcellular location">
    <subcellularLocation>
        <location evidence="1">Cytoplasm</location>
    </subcellularLocation>
</comment>
<proteinExistence type="predicted"/>
<evidence type="ECO:0000259" key="18">
    <source>
        <dbReference type="PROSITE" id="PS50110"/>
    </source>
</evidence>
<name>A0A8J7SD81_9BACT</name>
<keyword evidence="9" id="KW-0805">Transcription regulation</keyword>
<keyword evidence="20" id="KW-1185">Reference proteome</keyword>
<keyword evidence="5 16" id="KW-0597">Phosphoprotein</keyword>
<keyword evidence="12" id="KW-0804">Transcription</keyword>
<dbReference type="SUPFAM" id="SSF46689">
    <property type="entry name" value="Homeodomain-like"/>
    <property type="match status" value="1"/>
</dbReference>
<evidence type="ECO:0000256" key="6">
    <source>
        <dbReference type="ARBA" id="ARBA00022741"/>
    </source>
</evidence>
<accession>A0A8J7SD81</accession>
<dbReference type="EMBL" id="JAEMHM010000027">
    <property type="protein sequence ID" value="MBJ6727664.1"/>
    <property type="molecule type" value="Genomic_DNA"/>
</dbReference>
<keyword evidence="6" id="KW-0547">Nucleotide-binding</keyword>
<evidence type="ECO:0000256" key="8">
    <source>
        <dbReference type="ARBA" id="ARBA00023012"/>
    </source>
</evidence>
<evidence type="ECO:0000313" key="19">
    <source>
        <dbReference type="EMBL" id="MBJ6727664.1"/>
    </source>
</evidence>
<protein>
    <recommendedName>
        <fullName evidence="2">DNA-binding transcriptional regulator NtrC</fullName>
    </recommendedName>
    <alternativeName>
        <fullName evidence="14">Nitrogen regulation protein NR(I)</fullName>
    </alternativeName>
    <alternativeName>
        <fullName evidence="15">Nitrogen regulator I</fullName>
    </alternativeName>
</protein>
<evidence type="ECO:0000256" key="12">
    <source>
        <dbReference type="ARBA" id="ARBA00023163"/>
    </source>
</evidence>
<dbReference type="GO" id="GO:0005524">
    <property type="term" value="F:ATP binding"/>
    <property type="evidence" value="ECO:0007669"/>
    <property type="project" value="UniProtKB-KW"/>
</dbReference>
<evidence type="ECO:0000256" key="16">
    <source>
        <dbReference type="PROSITE-ProRule" id="PRU00169"/>
    </source>
</evidence>
<evidence type="ECO:0000256" key="15">
    <source>
        <dbReference type="ARBA" id="ARBA00031910"/>
    </source>
</evidence>
<dbReference type="InterPro" id="IPR001789">
    <property type="entry name" value="Sig_transdc_resp-reg_receiver"/>
</dbReference>
<dbReference type="Proteomes" id="UP000636888">
    <property type="component" value="Unassembled WGS sequence"/>
</dbReference>
<dbReference type="CDD" id="cd17536">
    <property type="entry name" value="REC_YesN-like"/>
    <property type="match status" value="1"/>
</dbReference>
<dbReference type="FunFam" id="3.40.50.300:FF:000006">
    <property type="entry name" value="DNA-binding transcriptional regulator NtrC"/>
    <property type="match status" value="1"/>
</dbReference>
<dbReference type="SUPFAM" id="SSF52540">
    <property type="entry name" value="P-loop containing nucleoside triphosphate hydrolases"/>
    <property type="match status" value="1"/>
</dbReference>
<sequence length="449" mass="49640">MDDRLPLKVLFVEDEPDLRERIRIVLELYVQNVLTAGNGRDGVELFQRERPDVVVSDIMMPVMDGLELSRQIRAAAPEIPIILSTAFTETAYLLKAIELGVSAYLRKPLDCEELIAAITRAAAPILQRIELENARQREEASLELLLGGSETMRQVSRQAQRIAGTDFSLIIQGETGVGKSHLASLIHRLSRRRHHPFVTVAVSSLAESLIESQLFGHVRGAFTGAAAARTGLFEEAHGGTLFLDDVDCAPPAVQAKILQAVEQKSFFPVGGTKTVQVDTRIIAASNKDLLAEAQQGRFREDLYYRLGDLVITLPPLRQRGEDIAVLARSFLEDASLELGRVPPRMAPEALLFLNRHPWPGNVRELKSTMKRAALFAGETLSAEDLAGVLSASNRETPEREAPHRLTLEEIEARAVRDALAATGGKKMEAARLLDVEYGRFKRMLERHGL</sequence>
<keyword evidence="7" id="KW-0067">ATP-binding</keyword>
<evidence type="ECO:0000256" key="5">
    <source>
        <dbReference type="ARBA" id="ARBA00022553"/>
    </source>
</evidence>
<dbReference type="InterPro" id="IPR027417">
    <property type="entry name" value="P-loop_NTPase"/>
</dbReference>
<reference evidence="19" key="1">
    <citation type="submission" date="2020-12" db="EMBL/GenBank/DDBJ databases">
        <title>Geomonas sp. Red875, isolated from river sediment.</title>
        <authorList>
            <person name="Xu Z."/>
            <person name="Zhang Z."/>
            <person name="Masuda Y."/>
            <person name="Itoh H."/>
            <person name="Senoo K."/>
        </authorList>
    </citation>
    <scope>NUCLEOTIDE SEQUENCE</scope>
    <source>
        <strain evidence="19">Red875</strain>
    </source>
</reference>
<keyword evidence="11" id="KW-0010">Activator</keyword>
<keyword evidence="4" id="KW-0678">Repressor</keyword>
<dbReference type="Pfam" id="PF00158">
    <property type="entry name" value="Sigma54_activat"/>
    <property type="match status" value="1"/>
</dbReference>
<dbReference type="GO" id="GO:0006355">
    <property type="term" value="P:regulation of DNA-templated transcription"/>
    <property type="evidence" value="ECO:0007669"/>
    <property type="project" value="InterPro"/>
</dbReference>
<evidence type="ECO:0000256" key="1">
    <source>
        <dbReference type="ARBA" id="ARBA00004496"/>
    </source>
</evidence>
<dbReference type="InterPro" id="IPR002078">
    <property type="entry name" value="Sigma_54_int"/>
</dbReference>
<keyword evidence="8" id="KW-0902">Two-component regulatory system</keyword>
<dbReference type="PROSITE" id="PS00675">
    <property type="entry name" value="SIGMA54_INTERACT_1"/>
    <property type="match status" value="1"/>
</dbReference>
<feature type="modified residue" description="4-aspartylphosphate" evidence="16">
    <location>
        <position position="57"/>
    </location>
</feature>
<dbReference type="RefSeq" id="WP_199386803.1">
    <property type="nucleotide sequence ID" value="NZ_JAEMHM010000027.1"/>
</dbReference>
<keyword evidence="10" id="KW-0238">DNA-binding</keyword>
<dbReference type="Pfam" id="PF25601">
    <property type="entry name" value="AAA_lid_14"/>
    <property type="match status" value="1"/>
</dbReference>
<dbReference type="SUPFAM" id="SSF52172">
    <property type="entry name" value="CheY-like"/>
    <property type="match status" value="1"/>
</dbReference>
<dbReference type="PANTHER" id="PTHR32071:SF95">
    <property type="entry name" value="DNA-BINDING TRANSCRIPTIONAL REGULATOR NTRC"/>
    <property type="match status" value="1"/>
</dbReference>
<dbReference type="InterPro" id="IPR003593">
    <property type="entry name" value="AAA+_ATPase"/>
</dbReference>
<dbReference type="AlphaFoldDB" id="A0A8J7SD81"/>
<evidence type="ECO:0000256" key="9">
    <source>
        <dbReference type="ARBA" id="ARBA00023015"/>
    </source>
</evidence>
<dbReference type="GO" id="GO:0005737">
    <property type="term" value="C:cytoplasm"/>
    <property type="evidence" value="ECO:0007669"/>
    <property type="project" value="UniProtKB-SubCell"/>
</dbReference>
<dbReference type="Gene3D" id="1.10.8.60">
    <property type="match status" value="1"/>
</dbReference>
<dbReference type="InterPro" id="IPR011006">
    <property type="entry name" value="CheY-like_superfamily"/>
</dbReference>
<evidence type="ECO:0000256" key="2">
    <source>
        <dbReference type="ARBA" id="ARBA00019059"/>
    </source>
</evidence>
<dbReference type="InterPro" id="IPR058031">
    <property type="entry name" value="AAA_lid_NorR"/>
</dbReference>
<dbReference type="InterPro" id="IPR009057">
    <property type="entry name" value="Homeodomain-like_sf"/>
</dbReference>
<dbReference type="Gene3D" id="3.40.50.300">
    <property type="entry name" value="P-loop containing nucleotide triphosphate hydrolases"/>
    <property type="match status" value="1"/>
</dbReference>